<evidence type="ECO:0000313" key="2">
    <source>
        <dbReference type="EMBL" id="KAL1514860.1"/>
    </source>
</evidence>
<evidence type="ECO:0000256" key="1">
    <source>
        <dbReference type="SAM" id="MobiDB-lite"/>
    </source>
</evidence>
<dbReference type="Proteomes" id="UP001515480">
    <property type="component" value="Unassembled WGS sequence"/>
</dbReference>
<feature type="region of interest" description="Disordered" evidence="1">
    <location>
        <begin position="379"/>
        <end position="410"/>
    </location>
</feature>
<gene>
    <name evidence="2" type="ORF">AB1Y20_003944</name>
</gene>
<feature type="region of interest" description="Disordered" evidence="1">
    <location>
        <begin position="462"/>
        <end position="563"/>
    </location>
</feature>
<dbReference type="EMBL" id="JBGBPQ010000012">
    <property type="protein sequence ID" value="KAL1514860.1"/>
    <property type="molecule type" value="Genomic_DNA"/>
</dbReference>
<name>A0AB34J8Q3_PRYPA</name>
<reference evidence="2 3" key="1">
    <citation type="journal article" date="2024" name="Science">
        <title>Giant polyketide synthase enzymes in the biosynthesis of giant marine polyether toxins.</title>
        <authorList>
            <person name="Fallon T.R."/>
            <person name="Shende V.V."/>
            <person name="Wierzbicki I.H."/>
            <person name="Pendleton A.L."/>
            <person name="Watervoot N.F."/>
            <person name="Auber R.P."/>
            <person name="Gonzalez D.J."/>
            <person name="Wisecaver J.H."/>
            <person name="Moore B.S."/>
        </authorList>
    </citation>
    <scope>NUCLEOTIDE SEQUENCE [LARGE SCALE GENOMIC DNA]</scope>
    <source>
        <strain evidence="2 3">12B1</strain>
    </source>
</reference>
<proteinExistence type="predicted"/>
<accession>A0AB34J8Q3</accession>
<dbReference type="AlphaFoldDB" id="A0AB34J8Q3"/>
<feature type="compositionally biased region" description="Polar residues" evidence="1">
    <location>
        <begin position="462"/>
        <end position="473"/>
    </location>
</feature>
<feature type="compositionally biased region" description="Polar residues" evidence="1">
    <location>
        <begin position="491"/>
        <end position="514"/>
    </location>
</feature>
<evidence type="ECO:0000313" key="3">
    <source>
        <dbReference type="Proteomes" id="UP001515480"/>
    </source>
</evidence>
<feature type="compositionally biased region" description="Polar residues" evidence="1">
    <location>
        <begin position="589"/>
        <end position="608"/>
    </location>
</feature>
<organism evidence="2 3">
    <name type="scientific">Prymnesium parvum</name>
    <name type="common">Toxic golden alga</name>
    <dbReference type="NCBI Taxonomy" id="97485"/>
    <lineage>
        <taxon>Eukaryota</taxon>
        <taxon>Haptista</taxon>
        <taxon>Haptophyta</taxon>
        <taxon>Prymnesiophyceae</taxon>
        <taxon>Prymnesiales</taxon>
        <taxon>Prymnesiaceae</taxon>
        <taxon>Prymnesium</taxon>
    </lineage>
</organism>
<comment type="caution">
    <text evidence="2">The sequence shown here is derived from an EMBL/GenBank/DDBJ whole genome shotgun (WGS) entry which is preliminary data.</text>
</comment>
<feature type="compositionally biased region" description="Basic and acidic residues" evidence="1">
    <location>
        <begin position="474"/>
        <end position="483"/>
    </location>
</feature>
<keyword evidence="3" id="KW-1185">Reference proteome</keyword>
<feature type="region of interest" description="Disordered" evidence="1">
    <location>
        <begin position="584"/>
        <end position="608"/>
    </location>
</feature>
<protein>
    <recommendedName>
        <fullName evidence="4">Peptidase C2 calpain domain-containing protein</fullName>
    </recommendedName>
</protein>
<dbReference type="Gene3D" id="2.60.120.380">
    <property type="match status" value="1"/>
</dbReference>
<sequence length="608" mass="66402">MPKVKPGTVHGITITMHEEVADVYNETKRWDATRAHPPAVSVGRMQKMVKEDTRNALRTEKLHAKAGTPMWDVGERPNVPMPFLEYPVAPAPPVALRSELDFAAAAPPSLARHDARRAHQEAVRAAGWGSPCTSAYVPLGAMDDLTGEHVHPSRFTNGLVRLGGLKLIEPMAGHEDDSLEEHKRIVPGDSYEDYVRKGEYVYYSIEVPAGRALEVTLTALTGDPDLYIDCRHPYPTHASHGWRANMLGNDVVRIEPDDPIARPGVYYIGVLGVKKDSRYVIDTQLEQKLVDPPSLPQHTPSQGFALISRELHHAGERKGRVANGASLLHHLPAELSRGGHAYADVKAVADEVGKQLHDLMKASSGGKQHEVIRKLGKGVPAQHKRPVARTPPDHEEKLQWQPPPGMDWSDLPDGTRMIQALRDYRVSKVDMDEKLEQTLMSMAVQRPLKYAIRMKAISALDPTSTLSHPSTLRRTTEVVEHKYSRAKGASSLPQLKSHTPGQSQHASRPTTSSAPEEGDALSPGLRRTMSGVARPSDAGASPRGACREDAPALPAGREGGQVSATRACAKILEDTMQATQVPMYRSRSNKSMLSTSGHRGSTLGSRLG</sequence>
<evidence type="ECO:0008006" key="4">
    <source>
        <dbReference type="Google" id="ProtNLM"/>
    </source>
</evidence>